<keyword evidence="4 6" id="KW-1133">Transmembrane helix</keyword>
<evidence type="ECO:0000256" key="6">
    <source>
        <dbReference type="SAM" id="Phobius"/>
    </source>
</evidence>
<evidence type="ECO:0000256" key="4">
    <source>
        <dbReference type="ARBA" id="ARBA00022989"/>
    </source>
</evidence>
<dbReference type="Pfam" id="PF12698">
    <property type="entry name" value="ABC2_membrane_3"/>
    <property type="match status" value="1"/>
</dbReference>
<feature type="transmembrane region" description="Helical" evidence="6">
    <location>
        <begin position="12"/>
        <end position="35"/>
    </location>
</feature>
<feature type="transmembrane region" description="Helical" evidence="6">
    <location>
        <begin position="128"/>
        <end position="148"/>
    </location>
</feature>
<dbReference type="InterPro" id="IPR055396">
    <property type="entry name" value="DUF7088"/>
</dbReference>
<evidence type="ECO:0000256" key="3">
    <source>
        <dbReference type="ARBA" id="ARBA00022692"/>
    </source>
</evidence>
<keyword evidence="5 6" id="KW-0472">Membrane</keyword>
<evidence type="ECO:0000259" key="8">
    <source>
        <dbReference type="Pfam" id="PF12698"/>
    </source>
</evidence>
<feature type="transmembrane region" description="Helical" evidence="6">
    <location>
        <begin position="47"/>
        <end position="65"/>
    </location>
</feature>
<feature type="transmembrane region" description="Helical" evidence="6">
    <location>
        <begin position="244"/>
        <end position="266"/>
    </location>
</feature>
<feature type="domain" description="ABC-2 type transporter transmembrane" evidence="8">
    <location>
        <begin position="48"/>
        <end position="198"/>
    </location>
</feature>
<keyword evidence="3 6" id="KW-0812">Transmembrane</keyword>
<evidence type="ECO:0000256" key="5">
    <source>
        <dbReference type="ARBA" id="ARBA00023136"/>
    </source>
</evidence>
<dbReference type="GO" id="GO:0005886">
    <property type="term" value="C:plasma membrane"/>
    <property type="evidence" value="ECO:0007669"/>
    <property type="project" value="UniProtKB-SubCell"/>
</dbReference>
<dbReference type="Proteomes" id="UP000199228">
    <property type="component" value="Unassembled WGS sequence"/>
</dbReference>
<dbReference type="RefSeq" id="WP_090171928.1">
    <property type="nucleotide sequence ID" value="NZ_FMXR01000005.1"/>
</dbReference>
<feature type="domain" description="ABC-type uncharacterised transport system" evidence="7">
    <location>
        <begin position="411"/>
        <end position="490"/>
    </location>
</feature>
<dbReference type="InterPro" id="IPR013525">
    <property type="entry name" value="ABC2_TM"/>
</dbReference>
<evidence type="ECO:0000256" key="1">
    <source>
        <dbReference type="ARBA" id="ARBA00004651"/>
    </source>
</evidence>
<gene>
    <name evidence="10" type="ORF">SAMN02910417_00540</name>
</gene>
<dbReference type="OrthoDB" id="9766228at2"/>
<evidence type="ECO:0000259" key="7">
    <source>
        <dbReference type="Pfam" id="PF09822"/>
    </source>
</evidence>
<keyword evidence="2" id="KW-1003">Cell membrane</keyword>
<feature type="transmembrane region" description="Helical" evidence="6">
    <location>
        <begin position="155"/>
        <end position="181"/>
    </location>
</feature>
<dbReference type="GO" id="GO:0140359">
    <property type="term" value="F:ABC-type transporter activity"/>
    <property type="evidence" value="ECO:0007669"/>
    <property type="project" value="InterPro"/>
</dbReference>
<dbReference type="InterPro" id="IPR051449">
    <property type="entry name" value="ABC-2_transporter_component"/>
</dbReference>
<evidence type="ECO:0000313" key="10">
    <source>
        <dbReference type="EMBL" id="SDB07327.1"/>
    </source>
</evidence>
<dbReference type="Pfam" id="PF23357">
    <property type="entry name" value="DUF7088"/>
    <property type="match status" value="1"/>
</dbReference>
<dbReference type="Pfam" id="PF09822">
    <property type="entry name" value="ABC_transp_aux"/>
    <property type="match status" value="1"/>
</dbReference>
<accession>A0A1G6AFX6</accession>
<dbReference type="STRING" id="1732.SAMN02910417_00540"/>
<dbReference type="EMBL" id="FMXR01000005">
    <property type="protein sequence ID" value="SDB07327.1"/>
    <property type="molecule type" value="Genomic_DNA"/>
</dbReference>
<organism evidence="10 11">
    <name type="scientific">Eubacterium oxidoreducens</name>
    <dbReference type="NCBI Taxonomy" id="1732"/>
    <lineage>
        <taxon>Bacteria</taxon>
        <taxon>Bacillati</taxon>
        <taxon>Bacillota</taxon>
        <taxon>Clostridia</taxon>
        <taxon>Eubacteriales</taxon>
        <taxon>Eubacteriaceae</taxon>
        <taxon>Eubacterium</taxon>
    </lineage>
</organism>
<reference evidence="10 11" key="1">
    <citation type="submission" date="2016-10" db="EMBL/GenBank/DDBJ databases">
        <authorList>
            <person name="de Groot N.N."/>
        </authorList>
    </citation>
    <scope>NUCLEOTIDE SEQUENCE [LARGE SCALE GENOMIC DNA]</scope>
    <source>
        <strain evidence="10 11">DSM 3217</strain>
    </source>
</reference>
<evidence type="ECO:0000313" key="11">
    <source>
        <dbReference type="Proteomes" id="UP000199228"/>
    </source>
</evidence>
<feature type="transmembrane region" description="Helical" evidence="6">
    <location>
        <begin position="680"/>
        <end position="702"/>
    </location>
</feature>
<comment type="subcellular location">
    <subcellularLocation>
        <location evidence="1">Cell membrane</location>
        <topology evidence="1">Multi-pass membrane protein</topology>
    </subcellularLocation>
</comment>
<dbReference type="PANTHER" id="PTHR30294:SF29">
    <property type="entry name" value="MULTIDRUG ABC TRANSPORTER PERMEASE YBHS-RELATED"/>
    <property type="match status" value="1"/>
</dbReference>
<dbReference type="PANTHER" id="PTHR30294">
    <property type="entry name" value="MEMBRANE COMPONENT OF ABC TRANSPORTER YHHJ-RELATED"/>
    <property type="match status" value="1"/>
</dbReference>
<dbReference type="InterPro" id="IPR019196">
    <property type="entry name" value="ABC_transp_unknown"/>
</dbReference>
<feature type="transmembrane region" description="Helical" evidence="6">
    <location>
        <begin position="95"/>
        <end position="116"/>
    </location>
</feature>
<feature type="domain" description="DUF7088" evidence="9">
    <location>
        <begin position="281"/>
        <end position="349"/>
    </location>
</feature>
<protein>
    <submittedName>
        <fullName evidence="10">ABC-2 type transport system permease protein</fullName>
    </submittedName>
</protein>
<name>A0A1G6AFX6_EUBOX</name>
<evidence type="ECO:0000256" key="2">
    <source>
        <dbReference type="ARBA" id="ARBA00022475"/>
    </source>
</evidence>
<keyword evidence="11" id="KW-1185">Reference proteome</keyword>
<evidence type="ECO:0000259" key="9">
    <source>
        <dbReference type="Pfam" id="PF23357"/>
    </source>
</evidence>
<feature type="transmembrane region" description="Helical" evidence="6">
    <location>
        <begin position="201"/>
        <end position="224"/>
    </location>
</feature>
<proteinExistence type="predicted"/>
<sequence>MSAIFKREFKSYFQNVIGWVFIAATMFFFGLYSYAYNMVNTYAKIDSVLQSITFLFLITVPILTMRAMAEERKNKTDQLIITAPVSVGKIVIGKYLAMAAVYTITVGIICIFPVILSRFGSIAYAETYVGIVGLWLYGLLCLAIGLFISSLTESIVLAAIISFAALFVAYMMGSISSMISASGILEKIMSALDITAGIEDFTGGTFSVSGLVYYVSAVILFLFLTCQSIQKRRWSGASTRKLQLSMFSGSLIAVGVVVCILVNVVVAQLPEAAKSIDITSNKVYTLTDDTLEYLDTLEEDITIYVWIKESSCDETLAKTLSRYEDASKHITVEYVDPNVSPTFYENYTDEAPTENSLFVVNGDTSKVVSYDDIYETEVDYTTYQYETTGYDGEGLITSAINYVTSTEQPIIYTLDGHGETSLDDSFTQAIEKMNIAIETISLLQEDAVPDDCELLVINGPTSDLNEDDAQKVIDYIDNGGKVLITLSYTTEDMPNFEGILESMGMGTVEGVVADSNSSYYYQYPYYLIPEILSTDLTSDAADGYIFMPTAIGLDYSTDDLSDNETITPLLTTSDDAISKVDVANATPYEKEDGDIEGPFNLGLWYQNTGDDGEGTGEAVVISSTITFSTDADEIVSGNNLTLFSSIVEEMVDTEGTNTVSIAVKDMSTSYLTVTQAVARAYGAIAIYLLPIALCVAGIIIWIKRRRN</sequence>
<dbReference type="AlphaFoldDB" id="A0A1G6AFX6"/>